<evidence type="ECO:0000256" key="2">
    <source>
        <dbReference type="SAM" id="Phobius"/>
    </source>
</evidence>
<dbReference type="AlphaFoldDB" id="A0A507QM71"/>
<keyword evidence="4" id="KW-1185">Reference proteome</keyword>
<feature type="transmembrane region" description="Helical" evidence="2">
    <location>
        <begin position="136"/>
        <end position="154"/>
    </location>
</feature>
<feature type="compositionally biased region" description="Polar residues" evidence="1">
    <location>
        <begin position="521"/>
        <end position="542"/>
    </location>
</feature>
<feature type="region of interest" description="Disordered" evidence="1">
    <location>
        <begin position="468"/>
        <end position="542"/>
    </location>
</feature>
<dbReference type="InterPro" id="IPR018830">
    <property type="entry name" value="DUF2434"/>
</dbReference>
<gene>
    <name evidence="3" type="ORF">MPDQ_003774</name>
</gene>
<dbReference type="Proteomes" id="UP000319663">
    <property type="component" value="Unassembled WGS sequence"/>
</dbReference>
<dbReference type="OrthoDB" id="5308502at2759"/>
<evidence type="ECO:0000256" key="1">
    <source>
        <dbReference type="SAM" id="MobiDB-lite"/>
    </source>
</evidence>
<keyword evidence="2" id="KW-0812">Transmembrane</keyword>
<feature type="transmembrane region" description="Helical" evidence="2">
    <location>
        <begin position="89"/>
        <end position="110"/>
    </location>
</feature>
<reference evidence="3 4" key="1">
    <citation type="submission" date="2019-06" db="EMBL/GenBank/DDBJ databases">
        <title>Wine fermentation using esterase from Monascus purpureus.</title>
        <authorList>
            <person name="Geng C."/>
            <person name="Zhang Y."/>
        </authorList>
    </citation>
    <scope>NUCLEOTIDE SEQUENCE [LARGE SCALE GENOMIC DNA]</scope>
    <source>
        <strain evidence="3">HQ1</strain>
    </source>
</reference>
<comment type="caution">
    <text evidence="3">The sequence shown here is derived from an EMBL/GenBank/DDBJ whole genome shotgun (WGS) entry which is preliminary data.</text>
</comment>
<sequence>MLLPRSLRANASDTIIINSIPFNRSVLSHYNYTLYPNGTLSNVSDCYLVFGDYRPTMSNHSSLNSTIWDGTILNGTTCYAPIRRLGPHASLGMVFALLFAVTFIFTMGNLRKHGRRLLSPLNRRYASSGPGRRFKWFWMLLVAVCGVVACFMGIDVDRDYLQTTPLMLQGLFYTSLTPALMAVVWEGGRHWASTQERLSNASNPRYTPSSHLPTKQAFWLPFLFYFLALLTFFLTVPREWSPILRQNSPQQQILLSKPLATDTRFKASGFTALAGVLVICYGLLNSVYRQIPAAVVPGTETEHWEEEKHQQPPAKKRYRFPPSQFLLAILLLTVKIAYAIASAFNWSISPLRYGVHPAYLFGLGYTPALLILILFNICGWCEVNEDKLVLARRRIDNYGYDHRSSGKKRSYFRDKGVSEDAGVYYGGGHPVAGVHMDSLGHSHSGTTGANTDQEDLDRYVEMGILSHSHSHANGNGHHDDDHHHDRSQGDDRSPESEWDTPYPPNDQHGHHDQEEYWDHASGSSHGSWSETLQGHSSDSTAW</sequence>
<protein>
    <submittedName>
        <fullName evidence="3">Uncharacterized protein</fullName>
    </submittedName>
</protein>
<feature type="transmembrane region" description="Helical" evidence="2">
    <location>
        <begin position="166"/>
        <end position="185"/>
    </location>
</feature>
<feature type="transmembrane region" description="Helical" evidence="2">
    <location>
        <begin position="358"/>
        <end position="383"/>
    </location>
</feature>
<organism evidence="3 4">
    <name type="scientific">Monascus purpureus</name>
    <name type="common">Red mold</name>
    <name type="synonym">Monascus anka</name>
    <dbReference type="NCBI Taxonomy" id="5098"/>
    <lineage>
        <taxon>Eukaryota</taxon>
        <taxon>Fungi</taxon>
        <taxon>Dikarya</taxon>
        <taxon>Ascomycota</taxon>
        <taxon>Pezizomycotina</taxon>
        <taxon>Eurotiomycetes</taxon>
        <taxon>Eurotiomycetidae</taxon>
        <taxon>Eurotiales</taxon>
        <taxon>Aspergillaceae</taxon>
        <taxon>Monascus</taxon>
    </lineage>
</organism>
<name>A0A507QM71_MONPU</name>
<evidence type="ECO:0000313" key="4">
    <source>
        <dbReference type="Proteomes" id="UP000319663"/>
    </source>
</evidence>
<feature type="transmembrane region" description="Helical" evidence="2">
    <location>
        <begin position="265"/>
        <end position="284"/>
    </location>
</feature>
<keyword evidence="2" id="KW-1133">Transmembrane helix</keyword>
<proteinExistence type="predicted"/>
<dbReference type="Pfam" id="PF10361">
    <property type="entry name" value="DUF2434"/>
    <property type="match status" value="1"/>
</dbReference>
<dbReference type="EMBL" id="VIFY01000238">
    <property type="protein sequence ID" value="TQB68214.1"/>
    <property type="molecule type" value="Genomic_DNA"/>
</dbReference>
<keyword evidence="2" id="KW-0472">Membrane</keyword>
<feature type="compositionally biased region" description="Basic and acidic residues" evidence="1">
    <location>
        <begin position="507"/>
        <end position="518"/>
    </location>
</feature>
<feature type="transmembrane region" description="Helical" evidence="2">
    <location>
        <begin position="325"/>
        <end position="346"/>
    </location>
</feature>
<feature type="transmembrane region" description="Helical" evidence="2">
    <location>
        <begin position="217"/>
        <end position="236"/>
    </location>
</feature>
<dbReference type="STRING" id="5098.A0A507QM71"/>
<evidence type="ECO:0000313" key="3">
    <source>
        <dbReference type="EMBL" id="TQB68214.1"/>
    </source>
</evidence>
<feature type="compositionally biased region" description="Basic and acidic residues" evidence="1">
    <location>
        <begin position="476"/>
        <end position="495"/>
    </location>
</feature>
<accession>A0A507QM71</accession>